<evidence type="ECO:0000313" key="2">
    <source>
        <dbReference type="Proteomes" id="UP000472277"/>
    </source>
</evidence>
<dbReference type="AlphaFoldDB" id="A0A673XJ63"/>
<protein>
    <submittedName>
        <fullName evidence="1">Uncharacterized protein</fullName>
    </submittedName>
</protein>
<dbReference type="SUPFAM" id="SSF47986">
    <property type="entry name" value="DEATH domain"/>
    <property type="match status" value="1"/>
</dbReference>
<sequence length="203" mass="23909">LFCWRCKAQKGTYFTFCFHEFLRYSLLEDHYFLYELLDIIGRLDLLRLLETVAGSRSEWTTLRLMQREMILYRVSEDVTQENVTKIKFLLSDKLLRGRLDLFTVRSISHTPTSMRTHTQIPYLPLFFSLPSALEVLCEMERQGLLTEDRLEEFQRPLEQFDTQLAHTVRQHRGNADRHSSSVLCSSSSLFCQKLTCGNLEVSR</sequence>
<dbReference type="InParanoid" id="A0A673XJ63"/>
<dbReference type="InterPro" id="IPR011029">
    <property type="entry name" value="DEATH-like_dom_sf"/>
</dbReference>
<organism evidence="1 2">
    <name type="scientific">Salmo trutta</name>
    <name type="common">Brown trout</name>
    <dbReference type="NCBI Taxonomy" id="8032"/>
    <lineage>
        <taxon>Eukaryota</taxon>
        <taxon>Metazoa</taxon>
        <taxon>Chordata</taxon>
        <taxon>Craniata</taxon>
        <taxon>Vertebrata</taxon>
        <taxon>Euteleostomi</taxon>
        <taxon>Actinopterygii</taxon>
        <taxon>Neopterygii</taxon>
        <taxon>Teleostei</taxon>
        <taxon>Protacanthopterygii</taxon>
        <taxon>Salmoniformes</taxon>
        <taxon>Salmonidae</taxon>
        <taxon>Salmoninae</taxon>
        <taxon>Salmo</taxon>
    </lineage>
</organism>
<keyword evidence="2" id="KW-1185">Reference proteome</keyword>
<accession>A0A673XJ63</accession>
<dbReference type="GeneTree" id="ENSGT00940000174974"/>
<dbReference type="Ensembl" id="ENSSTUT00000025477.1">
    <property type="protein sequence ID" value="ENSSTUP00000024285.1"/>
    <property type="gene ID" value="ENSSTUG00000010640.1"/>
</dbReference>
<proteinExistence type="predicted"/>
<reference evidence="1" key="1">
    <citation type="submission" date="2025-08" db="UniProtKB">
        <authorList>
            <consortium name="Ensembl"/>
        </authorList>
    </citation>
    <scope>IDENTIFICATION</scope>
</reference>
<dbReference type="Gene3D" id="1.10.533.10">
    <property type="entry name" value="Death Domain, Fas"/>
    <property type="match status" value="1"/>
</dbReference>
<reference evidence="1" key="2">
    <citation type="submission" date="2025-09" db="UniProtKB">
        <authorList>
            <consortium name="Ensembl"/>
        </authorList>
    </citation>
    <scope>IDENTIFICATION</scope>
</reference>
<evidence type="ECO:0000313" key="1">
    <source>
        <dbReference type="Ensembl" id="ENSSTUP00000024285.1"/>
    </source>
</evidence>
<dbReference type="Proteomes" id="UP000472277">
    <property type="component" value="Chromosome 21"/>
</dbReference>
<name>A0A673XJ63_SALTR</name>